<evidence type="ECO:0000256" key="5">
    <source>
        <dbReference type="ARBA" id="ARBA00023240"/>
    </source>
</evidence>
<feature type="compositionally biased region" description="Acidic residues" evidence="7">
    <location>
        <begin position="183"/>
        <end position="200"/>
    </location>
</feature>
<dbReference type="InterPro" id="IPR012674">
    <property type="entry name" value="Calycin"/>
</dbReference>
<dbReference type="CDD" id="cd19423">
    <property type="entry name" value="lipocalin_LTBP1-like"/>
    <property type="match status" value="1"/>
</dbReference>
<dbReference type="SUPFAM" id="SSF50814">
    <property type="entry name" value="Lipocalins"/>
    <property type="match status" value="1"/>
</dbReference>
<feature type="signal peptide" evidence="8">
    <location>
        <begin position="1"/>
        <end position="18"/>
    </location>
</feature>
<protein>
    <submittedName>
        <fullName evidence="9">Putative salivary lipocalin 4</fullName>
    </submittedName>
</protein>
<evidence type="ECO:0000256" key="8">
    <source>
        <dbReference type="SAM" id="SignalP"/>
    </source>
</evidence>
<dbReference type="Pfam" id="PF03973">
    <property type="entry name" value="Triabin"/>
    <property type="match status" value="1"/>
</dbReference>
<keyword evidence="2" id="KW-0964">Secreted</keyword>
<accession>A0A023FB25</accession>
<dbReference type="Gene3D" id="2.40.128.20">
    <property type="match status" value="1"/>
</dbReference>
<feature type="region of interest" description="Disordered" evidence="7">
    <location>
        <begin position="183"/>
        <end position="209"/>
    </location>
</feature>
<reference evidence="9" key="1">
    <citation type="journal article" date="2014" name="PLoS Negl. Trop. Dis.">
        <title>An updated insight into the Sialotranscriptome of Triatoma infestans: developmental stage and geographic variations.</title>
        <authorList>
            <person name="Schwarz A."/>
            <person name="Medrano-Mercado N."/>
            <person name="Schaub G.A."/>
            <person name="Struchiner C.J."/>
            <person name="Bargues M.D."/>
            <person name="Levy M.Z."/>
            <person name="Ribeiro J.M."/>
        </authorList>
    </citation>
    <scope>NUCLEOTIDE SEQUENCE</scope>
    <source>
        <strain evidence="9">Chile</strain>
        <tissue evidence="9">Salivary glands</tissue>
    </source>
</reference>
<dbReference type="GO" id="GO:0005576">
    <property type="term" value="C:extracellular region"/>
    <property type="evidence" value="ECO:0007669"/>
    <property type="project" value="UniProtKB-SubCell"/>
</dbReference>
<comment type="subcellular location">
    <subcellularLocation>
        <location evidence="1">Secreted</location>
    </subcellularLocation>
</comment>
<dbReference type="GO" id="GO:0090729">
    <property type="term" value="F:toxin activity"/>
    <property type="evidence" value="ECO:0007669"/>
    <property type="project" value="UniProtKB-KW"/>
</dbReference>
<feature type="chain" id="PRO_5001515153" evidence="8">
    <location>
        <begin position="19"/>
        <end position="209"/>
    </location>
</feature>
<dbReference type="GO" id="GO:0030682">
    <property type="term" value="P:symbiont-mediated perturbation of host defenses"/>
    <property type="evidence" value="ECO:0007669"/>
    <property type="project" value="InterPro"/>
</dbReference>
<name>A0A023FB25_TRIIF</name>
<keyword evidence="4 8" id="KW-0732">Signal</keyword>
<evidence type="ECO:0000256" key="2">
    <source>
        <dbReference type="ARBA" id="ARBA00022525"/>
    </source>
</evidence>
<evidence type="ECO:0000256" key="7">
    <source>
        <dbReference type="SAM" id="MobiDB-lite"/>
    </source>
</evidence>
<dbReference type="InterPro" id="IPR005657">
    <property type="entry name" value="Triabi/Procalin"/>
</dbReference>
<sequence>MKTIFVVPFFGILAHVFATSNENRNCLEVRAMAGFNISKFFNGNWYVTHARNPASPITCAAFHTGKAQGDTFIIQYGNNEDEEGQDSGRCQGAMENEGDQKVPFICNNGNSTFQIDITIIDTDYNNLAVSYRCIKIGGTFIEDNYLVLSRKNTIEEIPESVENLLPNQVTLSECRLILEVEEGDEVEEVEEEEEEEEEKVDEIIKTEIL</sequence>
<dbReference type="EMBL" id="GBBI01000162">
    <property type="protein sequence ID" value="JAC18550.1"/>
    <property type="molecule type" value="mRNA"/>
</dbReference>
<comment type="similarity">
    <text evidence="6">Belongs to the calycin superfamily. Triabin family.</text>
</comment>
<keyword evidence="3" id="KW-0800">Toxin</keyword>
<dbReference type="AlphaFoldDB" id="A0A023FB25"/>
<proteinExistence type="evidence at transcript level"/>
<organism evidence="9">
    <name type="scientific">Triatoma infestans</name>
    <name type="common">Assassin bug</name>
    <dbReference type="NCBI Taxonomy" id="30076"/>
    <lineage>
        <taxon>Eukaryota</taxon>
        <taxon>Metazoa</taxon>
        <taxon>Ecdysozoa</taxon>
        <taxon>Arthropoda</taxon>
        <taxon>Hexapoda</taxon>
        <taxon>Insecta</taxon>
        <taxon>Pterygota</taxon>
        <taxon>Neoptera</taxon>
        <taxon>Paraneoptera</taxon>
        <taxon>Hemiptera</taxon>
        <taxon>Heteroptera</taxon>
        <taxon>Panheteroptera</taxon>
        <taxon>Cimicomorpha</taxon>
        <taxon>Reduviidae</taxon>
        <taxon>Triatominae</taxon>
        <taxon>Triatoma</taxon>
    </lineage>
</organism>
<evidence type="ECO:0000256" key="1">
    <source>
        <dbReference type="ARBA" id="ARBA00004613"/>
    </source>
</evidence>
<keyword evidence="5" id="KW-1199">Hemostasis impairing toxin</keyword>
<evidence type="ECO:0000313" key="9">
    <source>
        <dbReference type="EMBL" id="JAC18550.1"/>
    </source>
</evidence>
<evidence type="ECO:0000256" key="3">
    <source>
        <dbReference type="ARBA" id="ARBA00022656"/>
    </source>
</evidence>
<evidence type="ECO:0000256" key="4">
    <source>
        <dbReference type="ARBA" id="ARBA00022729"/>
    </source>
</evidence>
<evidence type="ECO:0000256" key="6">
    <source>
        <dbReference type="ARBA" id="ARBA00034121"/>
    </source>
</evidence>